<evidence type="ECO:0000256" key="5">
    <source>
        <dbReference type="ARBA" id="ARBA00023235"/>
    </source>
</evidence>
<comment type="catalytic activity">
    <reaction evidence="1 7">
        <text>L-glutamate = D-glutamate</text>
        <dbReference type="Rhea" id="RHEA:12813"/>
        <dbReference type="ChEBI" id="CHEBI:29985"/>
        <dbReference type="ChEBI" id="CHEBI:29986"/>
        <dbReference type="EC" id="5.1.1.3"/>
    </reaction>
</comment>
<dbReference type="Gene3D" id="3.40.50.1860">
    <property type="match status" value="2"/>
</dbReference>
<proteinExistence type="inferred from homology"/>
<dbReference type="SUPFAM" id="SSF53681">
    <property type="entry name" value="Aspartate/glutamate racemase"/>
    <property type="match status" value="2"/>
</dbReference>
<evidence type="ECO:0000256" key="2">
    <source>
        <dbReference type="ARBA" id="ARBA00013090"/>
    </source>
</evidence>
<comment type="pathway">
    <text evidence="7">Cell wall biogenesis; peptidoglycan biosynthesis.</text>
</comment>
<accession>A0A2G9YB44</accession>
<dbReference type="GO" id="GO:0071555">
    <property type="term" value="P:cell wall organization"/>
    <property type="evidence" value="ECO:0007669"/>
    <property type="project" value="UniProtKB-KW"/>
</dbReference>
<dbReference type="GO" id="GO:0009252">
    <property type="term" value="P:peptidoglycan biosynthetic process"/>
    <property type="evidence" value="ECO:0007669"/>
    <property type="project" value="UniProtKB-UniRule"/>
</dbReference>
<evidence type="ECO:0000313" key="8">
    <source>
        <dbReference type="EMBL" id="PIP15963.1"/>
    </source>
</evidence>
<sequence length="265" mass="29625">MSETIGVFDSGLGGLTVVFNIQHVYPQTQIIYFGDTARLPYGNKSPEAVNLFARQNTRFLLTFKPKVVVVACHTASALALKNLKKEFSTPLLGVLTPAVTAALRQTKKGIIGVIGTIATIKSNAYQKEIHKRNPEIRVHSIACPLFVPLVEEGMLSSPITEMVINHYLMPFKKEKVDTLILACTHYPLLKEALSRFLGPEVILVDPSEEVTRELIPFLKEENGKQKRTESLKIYLSDVTPNFRKVAVSFLRRPIPKIIRQDTGEK</sequence>
<dbReference type="PROSITE" id="PS00924">
    <property type="entry name" value="ASP_GLU_RACEMASE_2"/>
    <property type="match status" value="1"/>
</dbReference>
<dbReference type="Proteomes" id="UP000230392">
    <property type="component" value="Unassembled WGS sequence"/>
</dbReference>
<comment type="caution">
    <text evidence="7">Lacks conserved residue(s) required for the propagation of feature annotation.</text>
</comment>
<feature type="binding site" evidence="7">
    <location>
        <begin position="184"/>
        <end position="185"/>
    </location>
    <ligand>
        <name>substrate</name>
    </ligand>
</feature>
<comment type="caution">
    <text evidence="8">The sequence shown here is derived from an EMBL/GenBank/DDBJ whole genome shotgun (WGS) entry which is preliminary data.</text>
</comment>
<gene>
    <name evidence="7" type="primary">murI</name>
    <name evidence="8" type="ORF">COX46_04635</name>
</gene>
<dbReference type="GO" id="GO:0008881">
    <property type="term" value="F:glutamate racemase activity"/>
    <property type="evidence" value="ECO:0007669"/>
    <property type="project" value="UniProtKB-UniRule"/>
</dbReference>
<evidence type="ECO:0000256" key="3">
    <source>
        <dbReference type="ARBA" id="ARBA00022960"/>
    </source>
</evidence>
<comment type="similarity">
    <text evidence="7">Belongs to the aspartate/glutamate racemases family.</text>
</comment>
<feature type="binding site" evidence="7">
    <location>
        <begin position="41"/>
        <end position="42"/>
    </location>
    <ligand>
        <name>substrate</name>
    </ligand>
</feature>
<evidence type="ECO:0000256" key="4">
    <source>
        <dbReference type="ARBA" id="ARBA00022984"/>
    </source>
</evidence>
<dbReference type="EMBL" id="PCRF01000228">
    <property type="protein sequence ID" value="PIP15963.1"/>
    <property type="molecule type" value="Genomic_DNA"/>
</dbReference>
<organism evidence="8 9">
    <name type="scientific">bacterium (Candidatus Ratteibacteria) CG23_combo_of_CG06-09_8_20_14_all_48_7</name>
    <dbReference type="NCBI Taxonomy" id="2014292"/>
    <lineage>
        <taxon>Bacteria</taxon>
        <taxon>Candidatus Ratteibacteria</taxon>
    </lineage>
</organism>
<evidence type="ECO:0000256" key="1">
    <source>
        <dbReference type="ARBA" id="ARBA00001602"/>
    </source>
</evidence>
<dbReference type="InterPro" id="IPR015942">
    <property type="entry name" value="Asp/Glu/hydantoin_racemase"/>
</dbReference>
<keyword evidence="6 7" id="KW-0961">Cell wall biogenesis/degradation</keyword>
<dbReference type="AlphaFoldDB" id="A0A2G9YB44"/>
<dbReference type="PANTHER" id="PTHR21198:SF2">
    <property type="entry name" value="GLUTAMATE RACEMASE"/>
    <property type="match status" value="1"/>
</dbReference>
<evidence type="ECO:0000313" key="9">
    <source>
        <dbReference type="Proteomes" id="UP000230392"/>
    </source>
</evidence>
<comment type="function">
    <text evidence="7">Provides the (R)-glutamate required for cell wall biosynthesis.</text>
</comment>
<dbReference type="PANTHER" id="PTHR21198">
    <property type="entry name" value="GLUTAMATE RACEMASE"/>
    <property type="match status" value="1"/>
</dbReference>
<keyword evidence="4 7" id="KW-0573">Peptidoglycan synthesis</keyword>
<feature type="binding site" evidence="7">
    <location>
        <begin position="9"/>
        <end position="10"/>
    </location>
    <ligand>
        <name>substrate</name>
    </ligand>
</feature>
<name>A0A2G9YB44_9BACT</name>
<dbReference type="UniPathway" id="UPA00219"/>
<dbReference type="HAMAP" id="MF_00258">
    <property type="entry name" value="Glu_racemase"/>
    <property type="match status" value="1"/>
</dbReference>
<dbReference type="Pfam" id="PF01177">
    <property type="entry name" value="Asp_Glu_race"/>
    <property type="match status" value="1"/>
</dbReference>
<keyword evidence="3 7" id="KW-0133">Cell shape</keyword>
<dbReference type="FunFam" id="3.40.50.1860:FF:000001">
    <property type="entry name" value="Glutamate racemase"/>
    <property type="match status" value="1"/>
</dbReference>
<dbReference type="GO" id="GO:0008360">
    <property type="term" value="P:regulation of cell shape"/>
    <property type="evidence" value="ECO:0007669"/>
    <property type="project" value="UniProtKB-KW"/>
</dbReference>
<evidence type="ECO:0000256" key="6">
    <source>
        <dbReference type="ARBA" id="ARBA00023316"/>
    </source>
</evidence>
<dbReference type="InterPro" id="IPR001920">
    <property type="entry name" value="Asp/Glu_race"/>
</dbReference>
<keyword evidence="5 7" id="KW-0413">Isomerase</keyword>
<dbReference type="EC" id="5.1.1.3" evidence="2 7"/>
<reference evidence="8 9" key="1">
    <citation type="submission" date="2017-09" db="EMBL/GenBank/DDBJ databases">
        <title>Depth-based differentiation of microbial function through sediment-hosted aquifers and enrichment of novel symbionts in the deep terrestrial subsurface.</title>
        <authorList>
            <person name="Probst A.J."/>
            <person name="Ladd B."/>
            <person name="Jarett J.K."/>
            <person name="Geller-Mcgrath D.E."/>
            <person name="Sieber C.M."/>
            <person name="Emerson J.B."/>
            <person name="Anantharaman K."/>
            <person name="Thomas B.C."/>
            <person name="Malmstrom R."/>
            <person name="Stieglmeier M."/>
            <person name="Klingl A."/>
            <person name="Woyke T."/>
            <person name="Ryan C.M."/>
            <person name="Banfield J.F."/>
        </authorList>
    </citation>
    <scope>NUCLEOTIDE SEQUENCE [LARGE SCALE GENOMIC DNA]</scope>
    <source>
        <strain evidence="8">CG23_combo_of_CG06-09_8_20_14_all_48_7</strain>
    </source>
</reference>
<feature type="active site" description="Proton donor/acceptor" evidence="7">
    <location>
        <position position="72"/>
    </location>
</feature>
<evidence type="ECO:0000256" key="7">
    <source>
        <dbReference type="HAMAP-Rule" id="MF_00258"/>
    </source>
</evidence>
<dbReference type="InterPro" id="IPR033134">
    <property type="entry name" value="Asp/Glu_racemase_AS_2"/>
</dbReference>
<dbReference type="NCBIfam" id="TIGR00067">
    <property type="entry name" value="glut_race"/>
    <property type="match status" value="1"/>
</dbReference>
<dbReference type="InterPro" id="IPR004391">
    <property type="entry name" value="Glu_race"/>
</dbReference>
<protein>
    <recommendedName>
        <fullName evidence="2 7">Glutamate racemase</fullName>
        <ecNumber evidence="2 7">5.1.1.3</ecNumber>
    </recommendedName>
</protein>
<feature type="active site" description="Proton donor/acceptor" evidence="7">
    <location>
        <position position="183"/>
    </location>
</feature>